<accession>D1BU59</accession>
<keyword evidence="3" id="KW-1185">Reference proteome</keyword>
<sequence>MEAEALRLLRLTDPEASEHRVVFDLSGSLHRPGTRSSTDPRSSSAGA</sequence>
<name>D1BU59_XYLCX</name>
<organism evidence="2 3">
    <name type="scientific">Xylanimonas cellulosilytica (strain DSM 15894 / JCM 12276 / CECT 5975 / KCTC 9989 / LMG 20990 / NBRC 107835 / XIL07)</name>
    <dbReference type="NCBI Taxonomy" id="446471"/>
    <lineage>
        <taxon>Bacteria</taxon>
        <taxon>Bacillati</taxon>
        <taxon>Actinomycetota</taxon>
        <taxon>Actinomycetes</taxon>
        <taxon>Micrococcales</taxon>
        <taxon>Promicromonosporaceae</taxon>
        <taxon>Xylanimonas</taxon>
    </lineage>
</organism>
<dbReference type="AlphaFoldDB" id="D1BU59"/>
<reference evidence="3" key="1">
    <citation type="submission" date="2009-11" db="EMBL/GenBank/DDBJ databases">
        <title>The complete chromosome of Xylanimonas cellulosilytica DSM 15894.</title>
        <authorList>
            <consortium name="US DOE Joint Genome Institute (JGI-PGF)"/>
            <person name="Lucas S."/>
            <person name="Copeland A."/>
            <person name="Lapidus A."/>
            <person name="Glavina del Rio T."/>
            <person name="Dalin E."/>
            <person name="Tice H."/>
            <person name="Bruce D."/>
            <person name="Goodwin L."/>
            <person name="Pitluck S."/>
            <person name="Kyrpides N."/>
            <person name="Mavromatis K."/>
            <person name="Ivanova N."/>
            <person name="Mikhailova N."/>
            <person name="Foster B."/>
            <person name="Clum A."/>
            <person name="Brettin T."/>
            <person name="Detter J.C."/>
            <person name="Han C."/>
            <person name="Larimer F."/>
            <person name="Land M."/>
            <person name="Hauser L."/>
            <person name="Markowitz V."/>
            <person name="Cheng J.F."/>
            <person name="Hugenholtz P."/>
            <person name="Woyke T."/>
            <person name="Wu D."/>
            <person name="Gehrich-Schroeter G."/>
            <person name="Schneider S."/>
            <person name="Pukall S.R."/>
            <person name="Klenk H.P."/>
            <person name="Eisen J.A."/>
        </authorList>
    </citation>
    <scope>NUCLEOTIDE SEQUENCE [LARGE SCALE GENOMIC DNA]</scope>
    <source>
        <strain evidence="3">DSM 15894 / CECT 5975 / LMG 20990 / XIL07</strain>
    </source>
</reference>
<reference evidence="2 3" key="2">
    <citation type="journal article" date="2010" name="Stand. Genomic Sci.">
        <title>Complete genome sequence of Xylanimonas cellulosilytica type strain (XIL07).</title>
        <authorList>
            <person name="Foster B."/>
            <person name="Pukall R."/>
            <person name="Abt B."/>
            <person name="Nolan M."/>
            <person name="Glavina Del Rio T."/>
            <person name="Chen F."/>
            <person name="Lucas S."/>
            <person name="Tice H."/>
            <person name="Pitluck S."/>
            <person name="Cheng J.-F."/>
            <person name="Chertkov O."/>
            <person name="Brettin T."/>
            <person name="Han C."/>
            <person name="Detter J.C."/>
            <person name="Bruce D."/>
            <person name="Goodwin L."/>
            <person name="Ivanova N."/>
            <person name="Mavromatis K."/>
            <person name="Pati A."/>
            <person name="Mikhailova N."/>
            <person name="Chen A."/>
            <person name="Palaniappan K."/>
            <person name="Land M."/>
            <person name="Hauser L."/>
            <person name="Chang Y.-J."/>
            <person name="Jeffries C.D."/>
            <person name="Chain P."/>
            <person name="Rohde M."/>
            <person name="Goeker M."/>
            <person name="Bristow J."/>
            <person name="Eisen J.A."/>
            <person name="Markowitz V."/>
            <person name="Hugenholtz P."/>
            <person name="Kyrpides N.C."/>
            <person name="Klenk H.-P."/>
            <person name="Lapidus A."/>
        </authorList>
    </citation>
    <scope>NUCLEOTIDE SEQUENCE [LARGE SCALE GENOMIC DNA]</scope>
    <source>
        <strain evidence="3">DSM 15894 / CECT 5975 / LMG 20990 / XIL07</strain>
    </source>
</reference>
<dbReference type="HOGENOM" id="CLU_3174968_0_0_11"/>
<feature type="compositionally biased region" description="Polar residues" evidence="1">
    <location>
        <begin position="34"/>
        <end position="47"/>
    </location>
</feature>
<dbReference type="EMBL" id="CP001821">
    <property type="protein sequence ID" value="ACZ31072.1"/>
    <property type="molecule type" value="Genomic_DNA"/>
</dbReference>
<protein>
    <submittedName>
        <fullName evidence="2">Uncharacterized protein</fullName>
    </submittedName>
</protein>
<dbReference type="Proteomes" id="UP000002255">
    <property type="component" value="Chromosome"/>
</dbReference>
<feature type="region of interest" description="Disordered" evidence="1">
    <location>
        <begin position="24"/>
        <end position="47"/>
    </location>
</feature>
<evidence type="ECO:0000313" key="2">
    <source>
        <dbReference type="EMBL" id="ACZ31072.1"/>
    </source>
</evidence>
<dbReference type="KEGG" id="xce:Xcel_2053"/>
<proteinExistence type="predicted"/>
<gene>
    <name evidence="2" type="ordered locus">Xcel_2053</name>
</gene>
<evidence type="ECO:0000313" key="3">
    <source>
        <dbReference type="Proteomes" id="UP000002255"/>
    </source>
</evidence>
<evidence type="ECO:0000256" key="1">
    <source>
        <dbReference type="SAM" id="MobiDB-lite"/>
    </source>
</evidence>